<keyword evidence="2" id="KW-0479">Metal-binding</keyword>
<keyword evidence="2" id="KW-0408">Iron</keyword>
<dbReference type="AlphaFoldDB" id="A0AAD6DFG4"/>
<proteinExistence type="inferred from homology"/>
<name>A0AAD6DFG4_9EURO</name>
<dbReference type="InterPro" id="IPR050231">
    <property type="entry name" value="Iron_ascorbate_oxido_reductase"/>
</dbReference>
<evidence type="ECO:0000259" key="3">
    <source>
        <dbReference type="PROSITE" id="PS51471"/>
    </source>
</evidence>
<dbReference type="PROSITE" id="PS51471">
    <property type="entry name" value="FE2OG_OXY"/>
    <property type="match status" value="1"/>
</dbReference>
<evidence type="ECO:0000256" key="2">
    <source>
        <dbReference type="RuleBase" id="RU003682"/>
    </source>
</evidence>
<dbReference type="InterPro" id="IPR027443">
    <property type="entry name" value="IPNS-like_sf"/>
</dbReference>
<dbReference type="PANTHER" id="PTHR47990">
    <property type="entry name" value="2-OXOGLUTARATE (2OG) AND FE(II)-DEPENDENT OXYGENASE SUPERFAMILY PROTEIN-RELATED"/>
    <property type="match status" value="1"/>
</dbReference>
<dbReference type="Gene3D" id="2.60.120.330">
    <property type="entry name" value="B-lactam Antibiotic, Isopenicillin N Synthase, Chain"/>
    <property type="match status" value="1"/>
</dbReference>
<sequence length="318" mass="36324">MSIESLDFLQYCSNDSQERQQFCHDLCETLSIYGFVKLRNSSLSKETIDQLFGFNKLFFDLPNNIKAKAAHSENPNPHRGWSAIGQESVWQISKFEQGRPRMSVTRSVVNEESFDQGAADDKLFLNRWVDEDDLPGFRQFMEGVYREFHALHAHLLRAITAGLGLSEERLISKHQSNTSELRLLHYPSIPCSSMVSVQRIGEHSDFGTPTLLLQDSVGGLQVEDQQMLNSFIPVESKDVYEVIVNVGDCLQRWTNKSLRSANHRMLAPRYSVAYFGKPDREVLVDTLPEFVRPGSKSEYNDGLTAFEYNQLKLVRTYG</sequence>
<accession>A0AAD6DFG4</accession>
<comment type="caution">
    <text evidence="4">The sequence shown here is derived from an EMBL/GenBank/DDBJ whole genome shotgun (WGS) entry which is preliminary data.</text>
</comment>
<feature type="domain" description="Fe2OG dioxygenase" evidence="3">
    <location>
        <begin position="177"/>
        <end position="278"/>
    </location>
</feature>
<gene>
    <name evidence="4" type="ORF">N7450_008767</name>
</gene>
<dbReference type="Pfam" id="PF03171">
    <property type="entry name" value="2OG-FeII_Oxy"/>
    <property type="match status" value="1"/>
</dbReference>
<keyword evidence="2" id="KW-0560">Oxidoreductase</keyword>
<dbReference type="InterPro" id="IPR026992">
    <property type="entry name" value="DIOX_N"/>
</dbReference>
<dbReference type="GO" id="GO:0044283">
    <property type="term" value="P:small molecule biosynthetic process"/>
    <property type="evidence" value="ECO:0007669"/>
    <property type="project" value="UniProtKB-ARBA"/>
</dbReference>
<dbReference type="InterPro" id="IPR044861">
    <property type="entry name" value="IPNS-like_FE2OG_OXY"/>
</dbReference>
<protein>
    <submittedName>
        <fullName evidence="4">Clavaminate synthase-like protein</fullName>
    </submittedName>
</protein>
<evidence type="ECO:0000313" key="5">
    <source>
        <dbReference type="Proteomes" id="UP001216150"/>
    </source>
</evidence>
<evidence type="ECO:0000256" key="1">
    <source>
        <dbReference type="ARBA" id="ARBA00008056"/>
    </source>
</evidence>
<comment type="similarity">
    <text evidence="1 2">Belongs to the iron/ascorbate-dependent oxidoreductase family.</text>
</comment>
<dbReference type="Pfam" id="PF14226">
    <property type="entry name" value="DIOX_N"/>
    <property type="match status" value="1"/>
</dbReference>
<evidence type="ECO:0000313" key="4">
    <source>
        <dbReference type="EMBL" id="KAJ5574868.1"/>
    </source>
</evidence>
<dbReference type="SUPFAM" id="SSF51197">
    <property type="entry name" value="Clavaminate synthase-like"/>
    <property type="match status" value="1"/>
</dbReference>
<dbReference type="GO" id="GO:0016491">
    <property type="term" value="F:oxidoreductase activity"/>
    <property type="evidence" value="ECO:0007669"/>
    <property type="project" value="UniProtKB-KW"/>
</dbReference>
<reference evidence="4 5" key="1">
    <citation type="journal article" date="2023" name="IMA Fungus">
        <title>Comparative genomic study of the Penicillium genus elucidates a diverse pangenome and 15 lateral gene transfer events.</title>
        <authorList>
            <person name="Petersen C."/>
            <person name="Sorensen T."/>
            <person name="Nielsen M.R."/>
            <person name="Sondergaard T.E."/>
            <person name="Sorensen J.L."/>
            <person name="Fitzpatrick D.A."/>
            <person name="Frisvad J.C."/>
            <person name="Nielsen K.L."/>
        </authorList>
    </citation>
    <scope>NUCLEOTIDE SEQUENCE [LARGE SCALE GENOMIC DNA]</scope>
    <source>
        <strain evidence="4 5">IBT 29057</strain>
    </source>
</reference>
<keyword evidence="5" id="KW-1185">Reference proteome</keyword>
<dbReference type="Proteomes" id="UP001216150">
    <property type="component" value="Unassembled WGS sequence"/>
</dbReference>
<dbReference type="InterPro" id="IPR005123">
    <property type="entry name" value="Oxoglu/Fe-dep_dioxygenase_dom"/>
</dbReference>
<dbReference type="EMBL" id="JAQJAC010000008">
    <property type="protein sequence ID" value="KAJ5574868.1"/>
    <property type="molecule type" value="Genomic_DNA"/>
</dbReference>
<dbReference type="GO" id="GO:0046872">
    <property type="term" value="F:metal ion binding"/>
    <property type="evidence" value="ECO:0007669"/>
    <property type="project" value="UniProtKB-KW"/>
</dbReference>
<organism evidence="4 5">
    <name type="scientific">Penicillium hetheringtonii</name>
    <dbReference type="NCBI Taxonomy" id="911720"/>
    <lineage>
        <taxon>Eukaryota</taxon>
        <taxon>Fungi</taxon>
        <taxon>Dikarya</taxon>
        <taxon>Ascomycota</taxon>
        <taxon>Pezizomycotina</taxon>
        <taxon>Eurotiomycetes</taxon>
        <taxon>Eurotiomycetidae</taxon>
        <taxon>Eurotiales</taxon>
        <taxon>Aspergillaceae</taxon>
        <taxon>Penicillium</taxon>
    </lineage>
</organism>